<dbReference type="EMBL" id="JASNGB010000148">
    <property type="protein sequence ID" value="MDL2345097.1"/>
    <property type="molecule type" value="Genomic_DNA"/>
</dbReference>
<name>A0ABT7JJ63_9DEIO</name>
<proteinExistence type="predicted"/>
<dbReference type="InterPro" id="IPR037069">
    <property type="entry name" value="AcylCoA_DH/ox_N_sf"/>
</dbReference>
<reference evidence="2 3" key="1">
    <citation type="submission" date="2023-05" db="EMBL/GenBank/DDBJ databases">
        <authorList>
            <person name="Gao F."/>
        </authorList>
    </citation>
    <scope>NUCLEOTIDE SEQUENCE [LARGE SCALE GENOMIC DNA]</scope>
    <source>
        <strain evidence="2 3">MIMF12</strain>
    </source>
</reference>
<evidence type="ECO:0000313" key="2">
    <source>
        <dbReference type="EMBL" id="MDL2345097.1"/>
    </source>
</evidence>
<evidence type="ECO:0000313" key="3">
    <source>
        <dbReference type="Proteomes" id="UP001302059"/>
    </source>
</evidence>
<sequence length="133" mass="13688">MTRRSALPADLEAVTVRAEAVIRAHTDPCEASGDVTPEAGAALRASGYTRLTLPREAGGLGATLEEYAEAQRRLGEAGAALALVLAMHTQVVGAAFQGRTLPEPMLAALAEASVEGRLVNALASEPELGSPSR</sequence>
<accession>A0ABT7JJ63</accession>
<dbReference type="InterPro" id="IPR013786">
    <property type="entry name" value="AcylCoA_DH/ox_N"/>
</dbReference>
<gene>
    <name evidence="2" type="ORF">QOL99_13180</name>
</gene>
<comment type="caution">
    <text evidence="2">The sequence shown here is derived from an EMBL/GenBank/DDBJ whole genome shotgun (WGS) entry which is preliminary data.</text>
</comment>
<feature type="domain" description="Acyl-CoA dehydrogenase/oxidase N-terminal" evidence="1">
    <location>
        <begin position="17"/>
        <end position="94"/>
    </location>
</feature>
<dbReference type="RefSeq" id="WP_285524479.1">
    <property type="nucleotide sequence ID" value="NZ_JASNGB010000148.1"/>
</dbReference>
<protein>
    <submittedName>
        <fullName evidence="2">Acyl-CoA dehydrogenase family protein</fullName>
    </submittedName>
</protein>
<feature type="non-terminal residue" evidence="2">
    <location>
        <position position="133"/>
    </location>
</feature>
<dbReference type="SUPFAM" id="SSF56645">
    <property type="entry name" value="Acyl-CoA dehydrogenase NM domain-like"/>
    <property type="match status" value="1"/>
</dbReference>
<keyword evidence="3" id="KW-1185">Reference proteome</keyword>
<dbReference type="Gene3D" id="1.10.540.10">
    <property type="entry name" value="Acyl-CoA dehydrogenase/oxidase, N-terminal domain"/>
    <property type="match status" value="1"/>
</dbReference>
<dbReference type="Proteomes" id="UP001302059">
    <property type="component" value="Unassembled WGS sequence"/>
</dbReference>
<dbReference type="InterPro" id="IPR009100">
    <property type="entry name" value="AcylCoA_DH/oxidase_NM_dom_sf"/>
</dbReference>
<evidence type="ECO:0000259" key="1">
    <source>
        <dbReference type="Pfam" id="PF02771"/>
    </source>
</evidence>
<dbReference type="Pfam" id="PF02771">
    <property type="entry name" value="Acyl-CoA_dh_N"/>
    <property type="match status" value="1"/>
</dbReference>
<organism evidence="2 3">
    <name type="scientific">Deinococcus rhizophilus</name>
    <dbReference type="NCBI Taxonomy" id="3049544"/>
    <lineage>
        <taxon>Bacteria</taxon>
        <taxon>Thermotogati</taxon>
        <taxon>Deinococcota</taxon>
        <taxon>Deinococci</taxon>
        <taxon>Deinococcales</taxon>
        <taxon>Deinococcaceae</taxon>
        <taxon>Deinococcus</taxon>
    </lineage>
</organism>